<protein>
    <submittedName>
        <fullName evidence="8">MYB transcription factor</fullName>
    </submittedName>
</protein>
<dbReference type="Pfam" id="PF00249">
    <property type="entry name" value="Myb_DNA-binding"/>
    <property type="match status" value="2"/>
</dbReference>
<dbReference type="InterPro" id="IPR001005">
    <property type="entry name" value="SANT/Myb"/>
</dbReference>
<evidence type="ECO:0000256" key="4">
    <source>
        <dbReference type="ARBA" id="ARBA00023242"/>
    </source>
</evidence>
<dbReference type="PROSITE" id="PS50090">
    <property type="entry name" value="MYB_LIKE"/>
    <property type="match status" value="1"/>
</dbReference>
<evidence type="ECO:0000256" key="1">
    <source>
        <dbReference type="ARBA" id="ARBA00004123"/>
    </source>
</evidence>
<dbReference type="Proteomes" id="UP000237105">
    <property type="component" value="Unassembled WGS sequence"/>
</dbReference>
<organism evidence="8 9">
    <name type="scientific">Parasponia andersonii</name>
    <name type="common">Sponia andersonii</name>
    <dbReference type="NCBI Taxonomy" id="3476"/>
    <lineage>
        <taxon>Eukaryota</taxon>
        <taxon>Viridiplantae</taxon>
        <taxon>Streptophyta</taxon>
        <taxon>Embryophyta</taxon>
        <taxon>Tracheophyta</taxon>
        <taxon>Spermatophyta</taxon>
        <taxon>Magnoliopsida</taxon>
        <taxon>eudicotyledons</taxon>
        <taxon>Gunneridae</taxon>
        <taxon>Pentapetalae</taxon>
        <taxon>rosids</taxon>
        <taxon>fabids</taxon>
        <taxon>Rosales</taxon>
        <taxon>Cannabaceae</taxon>
        <taxon>Parasponia</taxon>
    </lineage>
</organism>
<dbReference type="PANTHER" id="PTHR47999">
    <property type="entry name" value="TRANSCRIPTION FACTOR MYB8-RELATED-RELATED"/>
    <property type="match status" value="1"/>
</dbReference>
<dbReference type="FunFam" id="1.10.10.60:FF:000001">
    <property type="entry name" value="MYB-related transcription factor"/>
    <property type="match status" value="1"/>
</dbReference>
<dbReference type="GO" id="GO:0003677">
    <property type="term" value="F:DNA binding"/>
    <property type="evidence" value="ECO:0007669"/>
    <property type="project" value="UniProtKB-KW"/>
</dbReference>
<feature type="domain" description="HTH myb-type" evidence="7">
    <location>
        <begin position="66"/>
        <end position="109"/>
    </location>
</feature>
<keyword evidence="4" id="KW-0539">Nucleus</keyword>
<evidence type="ECO:0000313" key="9">
    <source>
        <dbReference type="Proteomes" id="UP000237105"/>
    </source>
</evidence>
<gene>
    <name evidence="8" type="primary">PanMYB91</name>
    <name evidence="8" type="ORF">PanWU01x14_029910</name>
</gene>
<evidence type="ECO:0000256" key="2">
    <source>
        <dbReference type="ARBA" id="ARBA00022737"/>
    </source>
</evidence>
<keyword evidence="9" id="KW-1185">Reference proteome</keyword>
<comment type="subcellular location">
    <subcellularLocation>
        <location evidence="1">Nucleus</location>
    </subcellularLocation>
</comment>
<dbReference type="SMART" id="SM00717">
    <property type="entry name" value="SANT"/>
    <property type="match status" value="2"/>
</dbReference>
<dbReference type="AlphaFoldDB" id="A0A2P5DVQ6"/>
<feature type="region of interest" description="Disordered" evidence="5">
    <location>
        <begin position="108"/>
        <end position="147"/>
    </location>
</feature>
<proteinExistence type="predicted"/>
<accession>A0A2P5DVQ6</accession>
<dbReference type="InterPro" id="IPR009057">
    <property type="entry name" value="Homeodomain-like_sf"/>
</dbReference>
<dbReference type="CDD" id="cd00167">
    <property type="entry name" value="SANT"/>
    <property type="match status" value="2"/>
</dbReference>
<dbReference type="InterPro" id="IPR015495">
    <property type="entry name" value="Myb_TF_plants"/>
</dbReference>
<dbReference type="Gene3D" id="1.10.10.60">
    <property type="entry name" value="Homeodomain-like"/>
    <property type="match status" value="2"/>
</dbReference>
<evidence type="ECO:0000313" key="8">
    <source>
        <dbReference type="EMBL" id="PON77372.1"/>
    </source>
</evidence>
<dbReference type="PROSITE" id="PS51294">
    <property type="entry name" value="HTH_MYB"/>
    <property type="match status" value="2"/>
</dbReference>
<sequence length="274" mass="30914">MGRSPCCSKEGLNRGAWTALEDKILTAYIKAHGEGQWRNLPKRAGLKRCGKSCRLRWLNYLRPDIKRGNISHDEEELIIRLHKLLGNRLPGRTDNEIKNYWNTTLGKKIAKSEPSSPSQENKSTLAEQTAKTRGLSDSAAAADHRSKVIRTRASRCTRVVIPNPVTLSVPIENTPATAVPPLCHVDHHHHFTNQSPKNSDVDEEVYYSEVHDQVHYYQGTDHDHDHEVETVTTGIFGNGDILNDWPVVPSINFLEDDDAIFDLDSLLLDSDEWP</sequence>
<feature type="domain" description="HTH myb-type" evidence="7">
    <location>
        <begin position="9"/>
        <end position="65"/>
    </location>
</feature>
<reference evidence="9" key="1">
    <citation type="submission" date="2016-06" db="EMBL/GenBank/DDBJ databases">
        <title>Parallel loss of symbiosis genes in relatives of nitrogen-fixing non-legume Parasponia.</title>
        <authorList>
            <person name="Van Velzen R."/>
            <person name="Holmer R."/>
            <person name="Bu F."/>
            <person name="Rutten L."/>
            <person name="Van Zeijl A."/>
            <person name="Liu W."/>
            <person name="Santuari L."/>
            <person name="Cao Q."/>
            <person name="Sharma T."/>
            <person name="Shen D."/>
            <person name="Roswanjaya Y."/>
            <person name="Wardhani T."/>
            <person name="Kalhor M.S."/>
            <person name="Jansen J."/>
            <person name="Van den Hoogen J."/>
            <person name="Gungor B."/>
            <person name="Hartog M."/>
            <person name="Hontelez J."/>
            <person name="Verver J."/>
            <person name="Yang W.-C."/>
            <person name="Schijlen E."/>
            <person name="Repin R."/>
            <person name="Schilthuizen M."/>
            <person name="Schranz E."/>
            <person name="Heidstra R."/>
            <person name="Miyata K."/>
            <person name="Fedorova E."/>
            <person name="Kohlen W."/>
            <person name="Bisseling T."/>
            <person name="Smit S."/>
            <person name="Geurts R."/>
        </authorList>
    </citation>
    <scope>NUCLEOTIDE SEQUENCE [LARGE SCALE GENOMIC DNA]</scope>
    <source>
        <strain evidence="9">cv. WU1-14</strain>
    </source>
</reference>
<dbReference type="STRING" id="3476.A0A2P5DVQ6"/>
<dbReference type="PANTHER" id="PTHR47999:SF86">
    <property type="entry name" value="MYB-RELATED PROTEIN MYB4-LIKE"/>
    <property type="match status" value="1"/>
</dbReference>
<feature type="domain" description="Myb-like" evidence="6">
    <location>
        <begin position="9"/>
        <end position="61"/>
    </location>
</feature>
<keyword evidence="3" id="KW-0238">DNA-binding</keyword>
<dbReference type="OrthoDB" id="2143914at2759"/>
<keyword evidence="2" id="KW-0677">Repeat</keyword>
<dbReference type="SUPFAM" id="SSF46689">
    <property type="entry name" value="Homeodomain-like"/>
    <property type="match status" value="1"/>
</dbReference>
<feature type="compositionally biased region" description="Polar residues" evidence="5">
    <location>
        <begin position="113"/>
        <end position="131"/>
    </location>
</feature>
<evidence type="ECO:0000256" key="5">
    <source>
        <dbReference type="SAM" id="MobiDB-lite"/>
    </source>
</evidence>
<evidence type="ECO:0000256" key="3">
    <source>
        <dbReference type="ARBA" id="ARBA00023125"/>
    </source>
</evidence>
<dbReference type="GO" id="GO:0005634">
    <property type="term" value="C:nucleus"/>
    <property type="evidence" value="ECO:0007669"/>
    <property type="project" value="UniProtKB-SubCell"/>
</dbReference>
<name>A0A2P5DVQ6_PARAD</name>
<evidence type="ECO:0000259" key="6">
    <source>
        <dbReference type="PROSITE" id="PS50090"/>
    </source>
</evidence>
<dbReference type="EMBL" id="JXTB01000014">
    <property type="protein sequence ID" value="PON77372.1"/>
    <property type="molecule type" value="Genomic_DNA"/>
</dbReference>
<evidence type="ECO:0000259" key="7">
    <source>
        <dbReference type="PROSITE" id="PS51294"/>
    </source>
</evidence>
<comment type="caution">
    <text evidence="8">The sequence shown here is derived from an EMBL/GenBank/DDBJ whole genome shotgun (WGS) entry which is preliminary data.</text>
</comment>
<dbReference type="InterPro" id="IPR017930">
    <property type="entry name" value="Myb_dom"/>
</dbReference>